<evidence type="ECO:0000313" key="3">
    <source>
        <dbReference type="EMBL" id="HAT3584984.1"/>
    </source>
</evidence>
<dbReference type="Pfam" id="PF01527">
    <property type="entry name" value="HTH_Tnp_1"/>
    <property type="match status" value="1"/>
</dbReference>
<gene>
    <name evidence="3" type="ORF">I8531_005394</name>
</gene>
<dbReference type="PANTHER" id="PTHR33215">
    <property type="entry name" value="PROTEIN DISTAL ANTENNA"/>
    <property type="match status" value="1"/>
</dbReference>
<dbReference type="InterPro" id="IPR002514">
    <property type="entry name" value="Transposase_8"/>
</dbReference>
<comment type="similarity">
    <text evidence="1">Belongs to the transposase 8 family.</text>
</comment>
<feature type="coiled-coil region" evidence="2">
    <location>
        <begin position="60"/>
        <end position="87"/>
    </location>
</feature>
<organism evidence="3 4">
    <name type="scientific">Kluyvera intermedia</name>
    <name type="common">Enterobacter intermedius</name>
    <dbReference type="NCBI Taxonomy" id="61648"/>
    <lineage>
        <taxon>Bacteria</taxon>
        <taxon>Pseudomonadati</taxon>
        <taxon>Pseudomonadota</taxon>
        <taxon>Gammaproteobacteria</taxon>
        <taxon>Enterobacterales</taxon>
        <taxon>Enterobacteriaceae</taxon>
        <taxon>Kluyvera</taxon>
    </lineage>
</organism>
<evidence type="ECO:0000256" key="2">
    <source>
        <dbReference type="SAM" id="Coils"/>
    </source>
</evidence>
<dbReference type="SUPFAM" id="SSF46689">
    <property type="entry name" value="Homeodomain-like"/>
    <property type="match status" value="1"/>
</dbReference>
<evidence type="ECO:0000256" key="1">
    <source>
        <dbReference type="ARBA" id="ARBA00009964"/>
    </source>
</evidence>
<reference evidence="3" key="2">
    <citation type="submission" date="2020-10" db="EMBL/GenBank/DDBJ databases">
        <authorList>
            <consortium name="NCBI Pathogen Detection Project"/>
        </authorList>
    </citation>
    <scope>NUCLEOTIDE SEQUENCE</scope>
    <source>
        <strain evidence="3">CAVp300</strain>
    </source>
</reference>
<dbReference type="AlphaFoldDB" id="A0A9P3TCZ7"/>
<dbReference type="EMBL" id="DACSUM010000086">
    <property type="protein sequence ID" value="HAT3584984.1"/>
    <property type="molecule type" value="Genomic_DNA"/>
</dbReference>
<dbReference type="Gene3D" id="1.10.10.60">
    <property type="entry name" value="Homeodomain-like"/>
    <property type="match status" value="1"/>
</dbReference>
<comment type="caution">
    <text evidence="3">The sequence shown here is derived from an EMBL/GenBank/DDBJ whole genome shotgun (WGS) entry which is preliminary data.</text>
</comment>
<dbReference type="InterPro" id="IPR051839">
    <property type="entry name" value="RD_transcriptional_regulator"/>
</dbReference>
<dbReference type="GO" id="GO:0006313">
    <property type="term" value="P:DNA transposition"/>
    <property type="evidence" value="ECO:0007669"/>
    <property type="project" value="InterPro"/>
</dbReference>
<dbReference type="GO" id="GO:0003677">
    <property type="term" value="F:DNA binding"/>
    <property type="evidence" value="ECO:0007669"/>
    <property type="project" value="InterPro"/>
</dbReference>
<sequence length="96" mass="11253">EHMGTPRFTPEFKEEAVRQITERGYSVAEVSERLGVSAHSLYKWLRAIKPDNSEQHARDLLEAKSEILKLRAQLKRTEEERDILKKAARYFAREPD</sequence>
<feature type="non-terminal residue" evidence="3">
    <location>
        <position position="1"/>
    </location>
</feature>
<proteinExistence type="inferred from homology"/>
<dbReference type="GO" id="GO:0004803">
    <property type="term" value="F:transposase activity"/>
    <property type="evidence" value="ECO:0007669"/>
    <property type="project" value="InterPro"/>
</dbReference>
<reference evidence="3" key="1">
    <citation type="journal article" date="2018" name="Genome Biol.">
        <title>SKESA: strategic k-mer extension for scrupulous assemblies.</title>
        <authorList>
            <person name="Souvorov A."/>
            <person name="Agarwala R."/>
            <person name="Lipman D.J."/>
        </authorList>
    </citation>
    <scope>NUCLEOTIDE SEQUENCE</scope>
    <source>
        <strain evidence="3">CAVp300</strain>
    </source>
</reference>
<dbReference type="InterPro" id="IPR009057">
    <property type="entry name" value="Homeodomain-like_sf"/>
</dbReference>
<name>A0A9P3TCZ7_KLUIN</name>
<evidence type="ECO:0000313" key="4">
    <source>
        <dbReference type="Proteomes" id="UP000867740"/>
    </source>
</evidence>
<accession>A0A9P3TCZ7</accession>
<keyword evidence="2" id="KW-0175">Coiled coil</keyword>
<protein>
    <submittedName>
        <fullName evidence="3">Transposase</fullName>
    </submittedName>
</protein>
<dbReference type="PANTHER" id="PTHR33215:SF13">
    <property type="entry name" value="PROTEIN DISTAL ANTENNA"/>
    <property type="match status" value="1"/>
</dbReference>
<dbReference type="Proteomes" id="UP000867740">
    <property type="component" value="Unassembled WGS sequence"/>
</dbReference>